<evidence type="ECO:0000256" key="4">
    <source>
        <dbReference type="ARBA" id="ARBA00022833"/>
    </source>
</evidence>
<evidence type="ECO:0000256" key="2">
    <source>
        <dbReference type="ARBA" id="ARBA00022737"/>
    </source>
</evidence>
<dbReference type="InterPro" id="IPR027370">
    <property type="entry name" value="Znf-RING_euk"/>
</dbReference>
<reference evidence="8 9" key="1">
    <citation type="journal article" date="2023" name="BMC Biol.">
        <title>The compact genome of the sponge Oopsacas minuta (Hexactinellida) is lacking key metazoan core genes.</title>
        <authorList>
            <person name="Santini S."/>
            <person name="Schenkelaars Q."/>
            <person name="Jourda C."/>
            <person name="Duchesne M."/>
            <person name="Belahbib H."/>
            <person name="Rocher C."/>
            <person name="Selva M."/>
            <person name="Riesgo A."/>
            <person name="Vervoort M."/>
            <person name="Leys S.P."/>
            <person name="Kodjabachian L."/>
            <person name="Le Bivic A."/>
            <person name="Borchiellini C."/>
            <person name="Claverie J.M."/>
            <person name="Renard E."/>
        </authorList>
    </citation>
    <scope>NUCLEOTIDE SEQUENCE [LARGE SCALE GENOMIC DNA]</scope>
    <source>
        <strain evidence="8">SPO-2</strain>
    </source>
</reference>
<dbReference type="Proteomes" id="UP001165289">
    <property type="component" value="Unassembled WGS sequence"/>
</dbReference>
<keyword evidence="3 5" id="KW-0863">Zinc-finger</keyword>
<evidence type="ECO:0000256" key="6">
    <source>
        <dbReference type="PROSITE-ProRule" id="PRU00504"/>
    </source>
</evidence>
<dbReference type="Gene3D" id="2.120.10.30">
    <property type="entry name" value="TolB, C-terminal domain"/>
    <property type="match status" value="1"/>
</dbReference>
<evidence type="ECO:0000256" key="3">
    <source>
        <dbReference type="ARBA" id="ARBA00022771"/>
    </source>
</evidence>
<dbReference type="SUPFAM" id="SSF57850">
    <property type="entry name" value="RING/U-box"/>
    <property type="match status" value="1"/>
</dbReference>
<comment type="caution">
    <text evidence="8">The sequence shown here is derived from an EMBL/GenBank/DDBJ whole genome shotgun (WGS) entry which is preliminary data.</text>
</comment>
<dbReference type="PROSITE" id="PS51125">
    <property type="entry name" value="NHL"/>
    <property type="match status" value="1"/>
</dbReference>
<accession>A0AAV7KJM7</accession>
<dbReference type="GO" id="GO:0008270">
    <property type="term" value="F:zinc ion binding"/>
    <property type="evidence" value="ECO:0007669"/>
    <property type="project" value="UniProtKB-KW"/>
</dbReference>
<dbReference type="SMART" id="SM00184">
    <property type="entry name" value="RING"/>
    <property type="match status" value="1"/>
</dbReference>
<evidence type="ECO:0000313" key="9">
    <source>
        <dbReference type="Proteomes" id="UP001165289"/>
    </source>
</evidence>
<keyword evidence="1" id="KW-0479">Metal-binding</keyword>
<dbReference type="InterPro" id="IPR001841">
    <property type="entry name" value="Znf_RING"/>
</dbReference>
<gene>
    <name evidence="8" type="ORF">LOD99_13505</name>
</gene>
<evidence type="ECO:0000313" key="8">
    <source>
        <dbReference type="EMBL" id="KAI6661632.1"/>
    </source>
</evidence>
<dbReference type="Gene3D" id="3.30.40.10">
    <property type="entry name" value="Zinc/RING finger domain, C3HC4 (zinc finger)"/>
    <property type="match status" value="1"/>
</dbReference>
<organism evidence="8 9">
    <name type="scientific">Oopsacas minuta</name>
    <dbReference type="NCBI Taxonomy" id="111878"/>
    <lineage>
        <taxon>Eukaryota</taxon>
        <taxon>Metazoa</taxon>
        <taxon>Porifera</taxon>
        <taxon>Hexactinellida</taxon>
        <taxon>Hexasterophora</taxon>
        <taxon>Lyssacinosida</taxon>
        <taxon>Leucopsacidae</taxon>
        <taxon>Oopsacas</taxon>
    </lineage>
</organism>
<sequence>MASPEGELFAKFLKCELCNTDFKDPKLLDCLHTFCEKCIAKSNTESAGQHVVCPKCQLSTDTRHGLTDNHFLSALSTLSGIKNLAKKSPQAVKCHDCILGDDKQSAVCICVVCLQPMCNVDKNAHVKHFADHSYISIQDLSAKNLLEIISKNIFCSRHPHQVGAAICTDCNQILCQQECIVSHQECKVSREFQTILAENKQNLNSLMFKSVDIIAEIKSTIQLHGKRKRDAERSLQLLEATIDMEFSYIFKVLQDRKLEMLSKAKQEYQPTIDEIVEESKVLFRKMKALSDANQFCQLVIDSNYSPSLPYVSKCYTELANFSNIPDYGFIPEYKFCVDRTLRTTVSCLGKLTHVRGVSPSVSSKILPLVDNPMKPLAIAFDGIDKLYVFDKQEDMIKVLTEKLEILTEYNVQFGVGQVSLSASKNYLFVCLHEENIVKVFTTEGVLFCDLEGGTAGEKHLFDFTDNFAGMVCGKDGHVLIADSGNNRVQVFTPELKFSHFIGELFEAGALRRPVDVSVNSQSQVAVLHWANPCINLYTLKGVILSQFGTLLGSIELSLPVKLSFLTSDKLIVLDYKSQNLSMYSADRQFLTRYENILPLSVNNIPSLAPGNQGNLYFCEPSSGQIMLYNKFVFL</sequence>
<dbReference type="InterPro" id="IPR011042">
    <property type="entry name" value="6-blade_b-propeller_TolB-like"/>
</dbReference>
<keyword evidence="4" id="KW-0862">Zinc</keyword>
<keyword evidence="9" id="KW-1185">Reference proteome</keyword>
<keyword evidence="2" id="KW-0677">Repeat</keyword>
<feature type="repeat" description="NHL" evidence="6">
    <location>
        <begin position="469"/>
        <end position="494"/>
    </location>
</feature>
<dbReference type="PANTHER" id="PTHR25462">
    <property type="entry name" value="BONUS, ISOFORM C-RELATED"/>
    <property type="match status" value="1"/>
</dbReference>
<dbReference type="InterPro" id="IPR017907">
    <property type="entry name" value="Znf_RING_CS"/>
</dbReference>
<dbReference type="InterPro" id="IPR013083">
    <property type="entry name" value="Znf_RING/FYVE/PHD"/>
</dbReference>
<protein>
    <recommendedName>
        <fullName evidence="7">RING-type domain-containing protein</fullName>
    </recommendedName>
</protein>
<dbReference type="InterPro" id="IPR047153">
    <property type="entry name" value="TRIM45/56/19-like"/>
</dbReference>
<dbReference type="PROSITE" id="PS00518">
    <property type="entry name" value="ZF_RING_1"/>
    <property type="match status" value="1"/>
</dbReference>
<dbReference type="Pfam" id="PF01436">
    <property type="entry name" value="NHL"/>
    <property type="match status" value="1"/>
</dbReference>
<dbReference type="InterPro" id="IPR001258">
    <property type="entry name" value="NHL_repeat"/>
</dbReference>
<feature type="domain" description="RING-type" evidence="7">
    <location>
        <begin position="15"/>
        <end position="57"/>
    </location>
</feature>
<dbReference type="PANTHER" id="PTHR25462:SF291">
    <property type="entry name" value="E3 UBIQUITIN-PROTEIN LIGASE TRIM45"/>
    <property type="match status" value="1"/>
</dbReference>
<proteinExistence type="predicted"/>
<name>A0AAV7KJM7_9METZ</name>
<dbReference type="GO" id="GO:0061630">
    <property type="term" value="F:ubiquitin protein ligase activity"/>
    <property type="evidence" value="ECO:0007669"/>
    <property type="project" value="TreeGrafter"/>
</dbReference>
<dbReference type="SUPFAM" id="SSF101898">
    <property type="entry name" value="NHL repeat"/>
    <property type="match status" value="1"/>
</dbReference>
<evidence type="ECO:0000256" key="5">
    <source>
        <dbReference type="PROSITE-ProRule" id="PRU00175"/>
    </source>
</evidence>
<dbReference type="AlphaFoldDB" id="A0AAV7KJM7"/>
<evidence type="ECO:0000256" key="1">
    <source>
        <dbReference type="ARBA" id="ARBA00022723"/>
    </source>
</evidence>
<dbReference type="PROSITE" id="PS50089">
    <property type="entry name" value="ZF_RING_2"/>
    <property type="match status" value="1"/>
</dbReference>
<dbReference type="Pfam" id="PF13445">
    <property type="entry name" value="zf-RING_UBOX"/>
    <property type="match status" value="1"/>
</dbReference>
<dbReference type="EMBL" id="JAKMXF010000011">
    <property type="protein sequence ID" value="KAI6661632.1"/>
    <property type="molecule type" value="Genomic_DNA"/>
</dbReference>
<evidence type="ECO:0000259" key="7">
    <source>
        <dbReference type="PROSITE" id="PS50089"/>
    </source>
</evidence>